<dbReference type="InterPro" id="IPR032466">
    <property type="entry name" value="Metal_Hydrolase"/>
</dbReference>
<gene>
    <name evidence="2" type="ORF">D0435_09435</name>
</gene>
<proteinExistence type="predicted"/>
<feature type="domain" description="Amidohydrolase-related" evidence="1">
    <location>
        <begin position="54"/>
        <end position="393"/>
    </location>
</feature>
<evidence type="ECO:0000313" key="2">
    <source>
        <dbReference type="EMBL" id="NBH61873.1"/>
    </source>
</evidence>
<dbReference type="AlphaFoldDB" id="A0A845QMB8"/>
<dbReference type="Gene3D" id="3.20.20.140">
    <property type="entry name" value="Metal-dependent hydrolases"/>
    <property type="match status" value="1"/>
</dbReference>
<dbReference type="Gene3D" id="2.30.40.10">
    <property type="entry name" value="Urease, subunit C, domain 1"/>
    <property type="match status" value="1"/>
</dbReference>
<dbReference type="CDD" id="cd01299">
    <property type="entry name" value="Met_dep_hydrolase_A"/>
    <property type="match status" value="1"/>
</dbReference>
<evidence type="ECO:0000259" key="1">
    <source>
        <dbReference type="Pfam" id="PF01979"/>
    </source>
</evidence>
<keyword evidence="2" id="KW-0378">Hydrolase</keyword>
<accession>A0A845QMB8</accession>
<evidence type="ECO:0000313" key="3">
    <source>
        <dbReference type="Proteomes" id="UP000446866"/>
    </source>
</evidence>
<dbReference type="SUPFAM" id="SSF51556">
    <property type="entry name" value="Metallo-dependent hydrolases"/>
    <property type="match status" value="1"/>
</dbReference>
<name>A0A845QMB8_9FIRM</name>
<dbReference type="Pfam" id="PF01979">
    <property type="entry name" value="Amidohydro_1"/>
    <property type="match status" value="1"/>
</dbReference>
<organism evidence="2 3">
    <name type="scientific">Anaerotruncus colihominis</name>
    <dbReference type="NCBI Taxonomy" id="169435"/>
    <lineage>
        <taxon>Bacteria</taxon>
        <taxon>Bacillati</taxon>
        <taxon>Bacillota</taxon>
        <taxon>Clostridia</taxon>
        <taxon>Eubacteriales</taxon>
        <taxon>Oscillospiraceae</taxon>
        <taxon>Anaerotruncus</taxon>
    </lineage>
</organism>
<dbReference type="EMBL" id="QXWK01000016">
    <property type="protein sequence ID" value="NBH61873.1"/>
    <property type="molecule type" value="Genomic_DNA"/>
</dbReference>
<dbReference type="InterPro" id="IPR051781">
    <property type="entry name" value="Metallo-dep_Hydrolase"/>
</dbReference>
<keyword evidence="3" id="KW-1185">Reference proteome</keyword>
<dbReference type="RefSeq" id="WP_160202154.1">
    <property type="nucleotide sequence ID" value="NZ_QXWK01000016.1"/>
</dbReference>
<dbReference type="SUPFAM" id="SSF51338">
    <property type="entry name" value="Composite domain of metallo-dependent hydrolases"/>
    <property type="match status" value="1"/>
</dbReference>
<dbReference type="InterPro" id="IPR011059">
    <property type="entry name" value="Metal-dep_hydrolase_composite"/>
</dbReference>
<dbReference type="PANTHER" id="PTHR43135:SF3">
    <property type="entry name" value="ALPHA-D-RIBOSE 1-METHYLPHOSPHONATE 5-TRIPHOSPHATE DIPHOSPHATASE"/>
    <property type="match status" value="1"/>
</dbReference>
<dbReference type="PANTHER" id="PTHR43135">
    <property type="entry name" value="ALPHA-D-RIBOSE 1-METHYLPHOSPHONATE 5-TRIPHOSPHATE DIPHOSPHATASE"/>
    <property type="match status" value="1"/>
</dbReference>
<dbReference type="InterPro" id="IPR057744">
    <property type="entry name" value="OTAase-like"/>
</dbReference>
<reference evidence="2 3" key="1">
    <citation type="submission" date="2018-08" db="EMBL/GenBank/DDBJ databases">
        <title>Murine metabolic-syndrome-specific gut microbial biobank.</title>
        <authorList>
            <person name="Liu C."/>
        </authorList>
    </citation>
    <scope>NUCLEOTIDE SEQUENCE [LARGE SCALE GENOMIC DNA]</scope>
    <source>
        <strain evidence="2 3">28</strain>
    </source>
</reference>
<comment type="caution">
    <text evidence="2">The sequence shown here is derived from an EMBL/GenBank/DDBJ whole genome shotgun (WGS) entry which is preliminary data.</text>
</comment>
<protein>
    <submittedName>
        <fullName evidence="2">Amidohydrolase family protein</fullName>
    </submittedName>
</protein>
<dbReference type="GO" id="GO:0016810">
    <property type="term" value="F:hydrolase activity, acting on carbon-nitrogen (but not peptide) bonds"/>
    <property type="evidence" value="ECO:0007669"/>
    <property type="project" value="InterPro"/>
</dbReference>
<dbReference type="Proteomes" id="UP000446866">
    <property type="component" value="Unassembled WGS sequence"/>
</dbReference>
<sequence>MLVLRNARLVPQLTEGFSDQFGDVIIENGLIQEIKPAKTANITAAEVIDLTGKTLIPGLIEAHLHLDLCGMDVFEENVQQESYRVMRALRLAQDNLRMGYTTVRDVGDRNNIVIGIARAVKEGLVMAPDILASGMILSPTEAGNDYFGDMYAECDSNDAYTKAVRRQYQLGADWIKIMGTGSVMNPGGVPGSPVLYEEELAAACRAADYVGLPVAVHCHGTEGIKMCIRCGVRTVEHSTIMDDECIRMYQNADRSFPVPTLSPLVNFIENPEGKPAHYVEKSKQMAEVMFEGLRALRKSKVKIGWGTDAGVYSGSHGNGLYEFRARVNLAGFTPLECLIQATKNNAEILNISDTVGTIACGKRANLAAFDGKPDEDIEALRQIALVLKKGESVPL</sequence>
<dbReference type="InterPro" id="IPR006680">
    <property type="entry name" value="Amidohydro-rel"/>
</dbReference>